<feature type="transmembrane region" description="Helical" evidence="1">
    <location>
        <begin position="80"/>
        <end position="99"/>
    </location>
</feature>
<reference evidence="3 4" key="1">
    <citation type="submission" date="2020-05" db="EMBL/GenBank/DDBJ databases">
        <title>Genome Sequencing of Type Strains.</title>
        <authorList>
            <person name="Lemaire J.F."/>
            <person name="Inderbitzin P."/>
            <person name="Gregorio O.A."/>
            <person name="Collins S.B."/>
            <person name="Wespe N."/>
            <person name="Knight-Connoni V."/>
        </authorList>
    </citation>
    <scope>NUCLEOTIDE SEQUENCE [LARGE SCALE GENOMIC DNA]</scope>
    <source>
        <strain evidence="3 4">ATCC 25174</strain>
    </source>
</reference>
<keyword evidence="4" id="KW-1185">Reference proteome</keyword>
<keyword evidence="1" id="KW-0472">Membrane</keyword>
<name>A0A7Y5ZYT0_9CELL</name>
<protein>
    <recommendedName>
        <fullName evidence="2">DUF7144 domain-containing protein</fullName>
    </recommendedName>
</protein>
<proteinExistence type="predicted"/>
<dbReference type="EMBL" id="JABMCI010000053">
    <property type="protein sequence ID" value="NUU16633.1"/>
    <property type="molecule type" value="Genomic_DNA"/>
</dbReference>
<evidence type="ECO:0000313" key="4">
    <source>
        <dbReference type="Proteomes" id="UP000565724"/>
    </source>
</evidence>
<evidence type="ECO:0000256" key="1">
    <source>
        <dbReference type="SAM" id="Phobius"/>
    </source>
</evidence>
<keyword evidence="1" id="KW-0812">Transmembrane</keyword>
<accession>A0A7Y5ZYT0</accession>
<comment type="caution">
    <text evidence="3">The sequence shown here is derived from an EMBL/GenBank/DDBJ whole genome shotgun (WGS) entry which is preliminary data.</text>
</comment>
<dbReference type="Pfam" id="PF23636">
    <property type="entry name" value="DUF7144"/>
    <property type="match status" value="1"/>
</dbReference>
<organism evidence="3 4">
    <name type="scientific">Cellulomonas humilata</name>
    <dbReference type="NCBI Taxonomy" id="144055"/>
    <lineage>
        <taxon>Bacteria</taxon>
        <taxon>Bacillati</taxon>
        <taxon>Actinomycetota</taxon>
        <taxon>Actinomycetes</taxon>
        <taxon>Micrococcales</taxon>
        <taxon>Cellulomonadaceae</taxon>
        <taxon>Cellulomonas</taxon>
    </lineage>
</organism>
<feature type="transmembrane region" description="Helical" evidence="1">
    <location>
        <begin position="55"/>
        <end position="75"/>
    </location>
</feature>
<keyword evidence="1" id="KW-1133">Transmembrane helix</keyword>
<dbReference type="RefSeq" id="WP_175346517.1">
    <property type="nucleotide sequence ID" value="NZ_JABMCI010000053.1"/>
</dbReference>
<feature type="transmembrane region" description="Helical" evidence="1">
    <location>
        <begin position="105"/>
        <end position="123"/>
    </location>
</feature>
<dbReference type="InterPro" id="IPR055568">
    <property type="entry name" value="DUF7144"/>
</dbReference>
<dbReference type="Proteomes" id="UP000565724">
    <property type="component" value="Unassembled WGS sequence"/>
</dbReference>
<dbReference type="AlphaFoldDB" id="A0A7Y5ZYT0"/>
<sequence length="130" mass="14221">MTETRNSFAVGLTVFAAVLMLLVGMFQAVEGLVALLGDTLFVVGQEWTFSFDVTTWGWIHLITGIVIAAAGYFVLTGSVWARSVGVFLAGLGALLNFLWLPYYPVWSVIIITLNVLVIWALTAHGRDITR</sequence>
<evidence type="ECO:0000259" key="2">
    <source>
        <dbReference type="Pfam" id="PF23636"/>
    </source>
</evidence>
<gene>
    <name evidence="3" type="ORF">HP550_05145</name>
</gene>
<feature type="domain" description="DUF7144" evidence="2">
    <location>
        <begin position="13"/>
        <end position="126"/>
    </location>
</feature>
<evidence type="ECO:0000313" key="3">
    <source>
        <dbReference type="EMBL" id="NUU16633.1"/>
    </source>
</evidence>